<evidence type="ECO:0000256" key="1">
    <source>
        <dbReference type="SAM" id="MobiDB-lite"/>
    </source>
</evidence>
<dbReference type="Proteomes" id="UP000327157">
    <property type="component" value="Chromosome 11"/>
</dbReference>
<dbReference type="EMBL" id="SMOL01000559">
    <property type="protein sequence ID" value="KAB2607481.1"/>
    <property type="molecule type" value="Genomic_DNA"/>
</dbReference>
<organism evidence="2 3">
    <name type="scientific">Pyrus ussuriensis x Pyrus communis</name>
    <dbReference type="NCBI Taxonomy" id="2448454"/>
    <lineage>
        <taxon>Eukaryota</taxon>
        <taxon>Viridiplantae</taxon>
        <taxon>Streptophyta</taxon>
        <taxon>Embryophyta</taxon>
        <taxon>Tracheophyta</taxon>
        <taxon>Spermatophyta</taxon>
        <taxon>Magnoliopsida</taxon>
        <taxon>eudicotyledons</taxon>
        <taxon>Gunneridae</taxon>
        <taxon>Pentapetalae</taxon>
        <taxon>rosids</taxon>
        <taxon>fabids</taxon>
        <taxon>Rosales</taxon>
        <taxon>Rosaceae</taxon>
        <taxon>Amygdaloideae</taxon>
        <taxon>Maleae</taxon>
        <taxon>Pyrus</taxon>
    </lineage>
</organism>
<name>A0A5N5G126_9ROSA</name>
<keyword evidence="3" id="KW-1185">Reference proteome</keyword>
<protein>
    <submittedName>
        <fullName evidence="2">Uncharacterized protein</fullName>
    </submittedName>
</protein>
<sequence>MEDFRSRPCGHGRSQMESYNGGPTSSGVNVMQDLRCYSASYATSVHLSSSKPRREKTVTISGMGSSDPNHICRSVDYDTVTPVMNTFAEKVKNEGEKGEIAVGHGDSLHSKTLEVVDMARRTRGEIRPQGTNWTAAASLAWTF</sequence>
<evidence type="ECO:0000313" key="2">
    <source>
        <dbReference type="EMBL" id="KAB2607481.1"/>
    </source>
</evidence>
<dbReference type="AlphaFoldDB" id="A0A5N5G126"/>
<reference evidence="2 3" key="1">
    <citation type="submission" date="2019-09" db="EMBL/GenBank/DDBJ databases">
        <authorList>
            <person name="Ou C."/>
        </authorList>
    </citation>
    <scope>NUCLEOTIDE SEQUENCE [LARGE SCALE GENOMIC DNA]</scope>
    <source>
        <strain evidence="2">S2</strain>
        <tissue evidence="2">Leaf</tissue>
    </source>
</reference>
<gene>
    <name evidence="2" type="ORF">D8674_007198</name>
</gene>
<feature type="compositionally biased region" description="Polar residues" evidence="1">
    <location>
        <begin position="15"/>
        <end position="25"/>
    </location>
</feature>
<proteinExistence type="predicted"/>
<reference evidence="2 3" key="3">
    <citation type="submission" date="2019-11" db="EMBL/GenBank/DDBJ databases">
        <title>A de novo genome assembly of a pear dwarfing rootstock.</title>
        <authorList>
            <person name="Wang F."/>
            <person name="Wang J."/>
            <person name="Li S."/>
            <person name="Zhang Y."/>
            <person name="Fang M."/>
            <person name="Ma L."/>
            <person name="Zhao Y."/>
            <person name="Jiang S."/>
        </authorList>
    </citation>
    <scope>NUCLEOTIDE SEQUENCE [LARGE SCALE GENOMIC DNA]</scope>
    <source>
        <strain evidence="2">S2</strain>
        <tissue evidence="2">Leaf</tissue>
    </source>
</reference>
<reference evidence="3" key="2">
    <citation type="submission" date="2019-10" db="EMBL/GenBank/DDBJ databases">
        <title>A de novo genome assembly of a pear dwarfing rootstock.</title>
        <authorList>
            <person name="Wang F."/>
            <person name="Wang J."/>
            <person name="Li S."/>
            <person name="Zhang Y."/>
            <person name="Fang M."/>
            <person name="Ma L."/>
            <person name="Zhao Y."/>
            <person name="Jiang S."/>
        </authorList>
    </citation>
    <scope>NUCLEOTIDE SEQUENCE [LARGE SCALE GENOMIC DNA]</scope>
</reference>
<accession>A0A5N5G126</accession>
<feature type="region of interest" description="Disordered" evidence="1">
    <location>
        <begin position="1"/>
        <end position="25"/>
    </location>
</feature>
<evidence type="ECO:0000313" key="3">
    <source>
        <dbReference type="Proteomes" id="UP000327157"/>
    </source>
</evidence>
<comment type="caution">
    <text evidence="2">The sequence shown here is derived from an EMBL/GenBank/DDBJ whole genome shotgun (WGS) entry which is preliminary data.</text>
</comment>